<proteinExistence type="predicted"/>
<dbReference type="PANTHER" id="PTHR47618:SF1">
    <property type="entry name" value="BIFUNCTIONAL OLIGORIBONUCLEASE AND PAP PHOSPHATASE NRNA"/>
    <property type="match status" value="1"/>
</dbReference>
<feature type="domain" description="DHHA1" evidence="2">
    <location>
        <begin position="245"/>
        <end position="312"/>
    </location>
</feature>
<accession>A0A512PJS5</accession>
<dbReference type="InterPro" id="IPR051319">
    <property type="entry name" value="Oligoribo/pAp-PDE_c-di-AMP_PDE"/>
</dbReference>
<dbReference type="AlphaFoldDB" id="A0A512PJS5"/>
<dbReference type="EMBL" id="BKAM01000001">
    <property type="protein sequence ID" value="GEP71449.1"/>
    <property type="molecule type" value="Genomic_DNA"/>
</dbReference>
<feature type="domain" description="DDH" evidence="1">
    <location>
        <begin position="17"/>
        <end position="154"/>
    </location>
</feature>
<comment type="caution">
    <text evidence="3">The sequence shown here is derived from an EMBL/GenBank/DDBJ whole genome shotgun (WGS) entry which is preliminary data.</text>
</comment>
<organism evidence="3 4">
    <name type="scientific">Lentilactobacillus rapi</name>
    <dbReference type="NCBI Taxonomy" id="481723"/>
    <lineage>
        <taxon>Bacteria</taxon>
        <taxon>Bacillati</taxon>
        <taxon>Bacillota</taxon>
        <taxon>Bacilli</taxon>
        <taxon>Lactobacillales</taxon>
        <taxon>Lactobacillaceae</taxon>
        <taxon>Lentilactobacillus</taxon>
    </lineage>
</organism>
<dbReference type="RefSeq" id="WP_056982916.1">
    <property type="nucleotide sequence ID" value="NZ_BKAM01000001.1"/>
</dbReference>
<dbReference type="GO" id="GO:0003676">
    <property type="term" value="F:nucleic acid binding"/>
    <property type="evidence" value="ECO:0007669"/>
    <property type="project" value="InterPro"/>
</dbReference>
<sequence length="316" mass="34878">MSIKEQILTTIKQYKTIIIHRHKRPDPDAIGSQMGLAQILKASFPDKTILCAGKQYDGFAWLGKTDEISDDQYKDALVIVVDTANQPRVDDDRFNKGKLMIKVDHHPNDDAFGDIMWVEPEASSTSELIYDFFAANRAELTMPAEGARLLYAGIVGDTGRFMYPSTSSHTLAVASKLTEYDFSASEVNKIEDEIDIPLARLSAYVYDNLTILDSGAAYLVLSDKVLEPFKLGDDSTSAVVPLPGKIKDVISWAIFVQQKDGGFRIRLRSKGPSINELAKKYGGGGHPLASGAVVEDEKHIDGFVKDLNEVVSNYKK</sequence>
<dbReference type="Proteomes" id="UP000321569">
    <property type="component" value="Unassembled WGS sequence"/>
</dbReference>
<dbReference type="InterPro" id="IPR003156">
    <property type="entry name" value="DHHA1_dom"/>
</dbReference>
<dbReference type="InterPro" id="IPR001667">
    <property type="entry name" value="DDH_dom"/>
</dbReference>
<evidence type="ECO:0000259" key="2">
    <source>
        <dbReference type="Pfam" id="PF02272"/>
    </source>
</evidence>
<dbReference type="Pfam" id="PF02272">
    <property type="entry name" value="DHHA1"/>
    <property type="match status" value="1"/>
</dbReference>
<reference evidence="3 4" key="1">
    <citation type="submission" date="2019-07" db="EMBL/GenBank/DDBJ databases">
        <title>Whole genome shotgun sequence of Lactobacillus rapi NBRC 109618.</title>
        <authorList>
            <person name="Hosoyama A."/>
            <person name="Uohara A."/>
            <person name="Ohji S."/>
            <person name="Ichikawa N."/>
        </authorList>
    </citation>
    <scope>NUCLEOTIDE SEQUENCE [LARGE SCALE GENOMIC DNA]</scope>
    <source>
        <strain evidence="3 4">NBRC 109618</strain>
    </source>
</reference>
<dbReference type="STRING" id="1423795.FD12_GL000519"/>
<dbReference type="PANTHER" id="PTHR47618">
    <property type="entry name" value="BIFUNCTIONAL OLIGORIBONUCLEASE AND PAP PHOSPHATASE NRNA"/>
    <property type="match status" value="1"/>
</dbReference>
<evidence type="ECO:0000313" key="3">
    <source>
        <dbReference type="EMBL" id="GEP71449.1"/>
    </source>
</evidence>
<name>A0A512PJS5_9LACO</name>
<evidence type="ECO:0000259" key="1">
    <source>
        <dbReference type="Pfam" id="PF01368"/>
    </source>
</evidence>
<dbReference type="OrthoDB" id="9803668at2"/>
<gene>
    <name evidence="3" type="ORF">LRA02_03170</name>
</gene>
<dbReference type="Gene3D" id="3.90.1640.10">
    <property type="entry name" value="inorganic pyrophosphatase (n-terminal core)"/>
    <property type="match status" value="1"/>
</dbReference>
<dbReference type="Pfam" id="PF01368">
    <property type="entry name" value="DHH"/>
    <property type="match status" value="1"/>
</dbReference>
<evidence type="ECO:0000313" key="4">
    <source>
        <dbReference type="Proteomes" id="UP000321569"/>
    </source>
</evidence>
<dbReference type="SUPFAM" id="SSF64182">
    <property type="entry name" value="DHH phosphoesterases"/>
    <property type="match status" value="1"/>
</dbReference>
<protein>
    <submittedName>
        <fullName evidence="3">Phosphoesterase</fullName>
    </submittedName>
</protein>
<dbReference type="Gene3D" id="3.10.310.30">
    <property type="match status" value="1"/>
</dbReference>
<dbReference type="InterPro" id="IPR038763">
    <property type="entry name" value="DHH_sf"/>
</dbReference>